<dbReference type="Proteomes" id="UP000178106">
    <property type="component" value="Unassembled WGS sequence"/>
</dbReference>
<keyword evidence="1" id="KW-0472">Membrane</keyword>
<feature type="transmembrane region" description="Helical" evidence="1">
    <location>
        <begin position="6"/>
        <end position="25"/>
    </location>
</feature>
<keyword evidence="1" id="KW-0812">Transmembrane</keyword>
<dbReference type="EMBL" id="MHLU01000044">
    <property type="protein sequence ID" value="OGZ19715.1"/>
    <property type="molecule type" value="Genomic_DNA"/>
</dbReference>
<dbReference type="InterPro" id="IPR027981">
    <property type="entry name" value="DUF4446"/>
</dbReference>
<evidence type="ECO:0000256" key="1">
    <source>
        <dbReference type="SAM" id="Phobius"/>
    </source>
</evidence>
<gene>
    <name evidence="2" type="ORF">A2494_03720</name>
</gene>
<keyword evidence="1" id="KW-1133">Transmembrane helix</keyword>
<comment type="caution">
    <text evidence="2">The sequence shown here is derived from an EMBL/GenBank/DDBJ whole genome shotgun (WGS) entry which is preliminary data.</text>
</comment>
<evidence type="ECO:0000313" key="3">
    <source>
        <dbReference type="Proteomes" id="UP000178106"/>
    </source>
</evidence>
<accession>A0A1G2E1T0</accession>
<evidence type="ECO:0008006" key="4">
    <source>
        <dbReference type="Google" id="ProtNLM"/>
    </source>
</evidence>
<evidence type="ECO:0000313" key="2">
    <source>
        <dbReference type="EMBL" id="OGZ19715.1"/>
    </source>
</evidence>
<sequence>MNQQFTTVLILGTAILLLVIWNILLERRLGKMLKGKSAATLEDTIVENQNSLAKLFEFKKSTEDEFKKVDERIKKKLHGAKTIRFNPFQGTGSGGNQSFATALLDEEGSGVVISSLYARDKMSIFAKPINKRNSEFELTDEEREVLK</sequence>
<proteinExistence type="predicted"/>
<dbReference type="AlphaFoldDB" id="A0A1G2E1T0"/>
<reference evidence="2 3" key="1">
    <citation type="journal article" date="2016" name="Nat. Commun.">
        <title>Thousands of microbial genomes shed light on interconnected biogeochemical processes in an aquifer system.</title>
        <authorList>
            <person name="Anantharaman K."/>
            <person name="Brown C.T."/>
            <person name="Hug L.A."/>
            <person name="Sharon I."/>
            <person name="Castelle C.J."/>
            <person name="Probst A.J."/>
            <person name="Thomas B.C."/>
            <person name="Singh A."/>
            <person name="Wilkins M.J."/>
            <person name="Karaoz U."/>
            <person name="Brodie E.L."/>
            <person name="Williams K.H."/>
            <person name="Hubbard S.S."/>
            <person name="Banfield J.F."/>
        </authorList>
    </citation>
    <scope>NUCLEOTIDE SEQUENCE [LARGE SCALE GENOMIC DNA]</scope>
</reference>
<organism evidence="2 3">
    <name type="scientific">Candidatus Lloydbacteria bacterium RIFOXYC12_FULL_46_25</name>
    <dbReference type="NCBI Taxonomy" id="1798670"/>
    <lineage>
        <taxon>Bacteria</taxon>
        <taxon>Candidatus Lloydiibacteriota</taxon>
    </lineage>
</organism>
<dbReference type="Pfam" id="PF14584">
    <property type="entry name" value="DUF4446"/>
    <property type="match status" value="1"/>
</dbReference>
<protein>
    <recommendedName>
        <fullName evidence="4">DUF4446 domain-containing protein</fullName>
    </recommendedName>
</protein>
<name>A0A1G2E1T0_9BACT</name>